<dbReference type="KEGG" id="abe:ARB_04278"/>
<reference evidence="5" key="1">
    <citation type="journal article" date="2011" name="Genome Biol.">
        <title>Comparative and functional genomics provide insights into the pathogenicity of dermatophytic fungi.</title>
        <authorList>
            <person name="Burmester A."/>
            <person name="Shelest E."/>
            <person name="Gloeckner G."/>
            <person name="Heddergott C."/>
            <person name="Schindler S."/>
            <person name="Staib P."/>
            <person name="Heidel A."/>
            <person name="Felder M."/>
            <person name="Petzold A."/>
            <person name="Szafranski K."/>
            <person name="Feuermann M."/>
            <person name="Pedruzzi I."/>
            <person name="Priebe S."/>
            <person name="Groth M."/>
            <person name="Winkler R."/>
            <person name="Li W."/>
            <person name="Kniemeyer O."/>
            <person name="Schroeckh V."/>
            <person name="Hertweck C."/>
            <person name="Hube B."/>
            <person name="White T.C."/>
            <person name="Platzer M."/>
            <person name="Guthke R."/>
            <person name="Heitman J."/>
            <person name="Woestemeyer J."/>
            <person name="Zipfel P.F."/>
            <person name="Monod M."/>
            <person name="Brakhage A.A."/>
        </authorList>
    </citation>
    <scope>NUCLEOTIDE SEQUENCE [LARGE SCALE GENOMIC DNA]</scope>
    <source>
        <strain evidence="5">ATCC MYA-4681 / CBS 112371</strain>
    </source>
</reference>
<dbReference type="Gene3D" id="2.60.120.780">
    <property type="entry name" value="PINIT domain"/>
    <property type="match status" value="1"/>
</dbReference>
<dbReference type="GeneID" id="9524507"/>
<keyword evidence="5" id="KW-1185">Reference proteome</keyword>
<protein>
    <recommendedName>
        <fullName evidence="3">PINIT domain-containing protein</fullName>
    </recommendedName>
</protein>
<dbReference type="RefSeq" id="XP_003017398.1">
    <property type="nucleotide sequence ID" value="XM_003017352.1"/>
</dbReference>
<organism evidence="4 5">
    <name type="scientific">Arthroderma benhamiae (strain ATCC MYA-4681 / CBS 112371)</name>
    <name type="common">Trichophyton mentagrophytes</name>
    <dbReference type="NCBI Taxonomy" id="663331"/>
    <lineage>
        <taxon>Eukaryota</taxon>
        <taxon>Fungi</taxon>
        <taxon>Dikarya</taxon>
        <taxon>Ascomycota</taxon>
        <taxon>Pezizomycotina</taxon>
        <taxon>Eurotiomycetes</taxon>
        <taxon>Eurotiomycetidae</taxon>
        <taxon>Onygenales</taxon>
        <taxon>Arthrodermataceae</taxon>
        <taxon>Trichophyton</taxon>
    </lineage>
</organism>
<evidence type="ECO:0000259" key="3">
    <source>
        <dbReference type="PROSITE" id="PS51466"/>
    </source>
</evidence>
<name>D4AJ30_ARTBC</name>
<dbReference type="InterPro" id="IPR038654">
    <property type="entry name" value="PINIT_sf"/>
</dbReference>
<dbReference type="UniPathway" id="UPA00886"/>
<dbReference type="eggNOG" id="KOG2169">
    <property type="taxonomic scope" value="Eukaryota"/>
</dbReference>
<evidence type="ECO:0000313" key="4">
    <source>
        <dbReference type="EMBL" id="EFE36753.1"/>
    </source>
</evidence>
<dbReference type="STRING" id="663331.D4AJ30"/>
<dbReference type="GO" id="GO:0016925">
    <property type="term" value="P:protein sumoylation"/>
    <property type="evidence" value="ECO:0007669"/>
    <property type="project" value="UniProtKB-UniPathway"/>
</dbReference>
<sequence>MVYGAADNGLTHYSPSDIAFPHQVELKVNHDDVKANLRGLKNKPGTTRPADITNFIRKKVGYVNTVTMTYALTQKVVPHSFMQIAVKQLT</sequence>
<evidence type="ECO:0000313" key="5">
    <source>
        <dbReference type="Proteomes" id="UP000008866"/>
    </source>
</evidence>
<evidence type="ECO:0000256" key="2">
    <source>
        <dbReference type="ARBA" id="ARBA00005383"/>
    </source>
</evidence>
<dbReference type="Proteomes" id="UP000008866">
    <property type="component" value="Unassembled WGS sequence"/>
</dbReference>
<dbReference type="EMBL" id="ABSU01000001">
    <property type="protein sequence ID" value="EFE36753.1"/>
    <property type="molecule type" value="Genomic_DNA"/>
</dbReference>
<gene>
    <name evidence="4" type="ORF">ARB_04278</name>
</gene>
<evidence type="ECO:0000256" key="1">
    <source>
        <dbReference type="ARBA" id="ARBA00004718"/>
    </source>
</evidence>
<feature type="domain" description="PINIT" evidence="3">
    <location>
        <begin position="1"/>
        <end position="89"/>
    </location>
</feature>
<dbReference type="AlphaFoldDB" id="D4AJ30"/>
<proteinExistence type="inferred from homology"/>
<dbReference type="InterPro" id="IPR023321">
    <property type="entry name" value="PINIT"/>
</dbReference>
<accession>D4AJ30</accession>
<comment type="caution">
    <text evidence="4">The sequence shown here is derived from an EMBL/GenBank/DDBJ whole genome shotgun (WGS) entry which is preliminary data.</text>
</comment>
<dbReference type="Pfam" id="PF14324">
    <property type="entry name" value="PINIT"/>
    <property type="match status" value="1"/>
</dbReference>
<dbReference type="PROSITE" id="PS51466">
    <property type="entry name" value="PINIT"/>
    <property type="match status" value="1"/>
</dbReference>
<comment type="pathway">
    <text evidence="1">Protein modification; protein sumoylation.</text>
</comment>
<dbReference type="HOGENOM" id="CLU_2440405_0_0_1"/>
<comment type="similarity">
    <text evidence="2">Belongs to the PIAS family.</text>
</comment>